<sequence length="494" mass="55747">MHHPVEDPAIVFASAQLILLYLGTAAVAFPARPRHALLAKDLVTWQAMVGRHILEDIVGRVAQYVDEHYPVDKWHLGDLIAWVAQSALKYHPRICELSKCLEGPLKMIVYQEIAPHTVTPYEIAVCHSTINAGSDRWPVRLQTRVRWSSALRLNRDSSLKMTRLQSVTLQVARGRQNPVDTAYDVGSVVSVLADVGSSSQLRSVVSLWFLLMALDVWKEYFHRLYVTFSNCSAICGGLFWQRIKLFWIPLFGFNHFEPPKTQQLVSEVGLNANNKSDGGPVPDSSRKLTASMNANMGEMKSDLTASMNANMGEMKSELTASMNANMTEMKSELTANKEELKSDLKGIGDKLTTMDKKFEEMEGRIESVENKFENKFVDIENKFENKFEDMESKLEKLKQKVMTGQGDEFKFQAPYSKPSIKLSTYDGKSSWQVYKTQFSIVADANQWDSQTKACQLAASLRADAADILQTLPETQRLDFDALVNALELRFERNV</sequence>
<organism evidence="2 3">
    <name type="scientific">Trichonephila clavipes</name>
    <name type="common">Golden silk orbweaver</name>
    <name type="synonym">Nephila clavipes</name>
    <dbReference type="NCBI Taxonomy" id="2585209"/>
    <lineage>
        <taxon>Eukaryota</taxon>
        <taxon>Metazoa</taxon>
        <taxon>Ecdysozoa</taxon>
        <taxon>Arthropoda</taxon>
        <taxon>Chelicerata</taxon>
        <taxon>Arachnida</taxon>
        <taxon>Araneae</taxon>
        <taxon>Araneomorphae</taxon>
        <taxon>Entelegynae</taxon>
        <taxon>Araneoidea</taxon>
        <taxon>Nephilidae</taxon>
        <taxon>Trichonephila</taxon>
    </lineage>
</organism>
<dbReference type="PANTHER" id="PTHR45823:SF1">
    <property type="entry name" value="T-SNARE COILED-COIL HOMOLOGY DOMAIN-CONTAINING PROTEIN"/>
    <property type="match status" value="1"/>
</dbReference>
<dbReference type="PANTHER" id="PTHR45823">
    <property type="entry name" value="T-SNARE COILED-COIL HOMOLOGY DOMAIN-CONTAINING PROTEIN"/>
    <property type="match status" value="1"/>
</dbReference>
<evidence type="ECO:0000256" key="1">
    <source>
        <dbReference type="SAM" id="Coils"/>
    </source>
</evidence>
<accession>A0A8X6WCR2</accession>
<dbReference type="SUPFAM" id="SSF58113">
    <property type="entry name" value="Apolipoprotein A-I"/>
    <property type="match status" value="1"/>
</dbReference>
<protein>
    <submittedName>
        <fullName evidence="2">Gag-Pol polyprotein</fullName>
    </submittedName>
</protein>
<name>A0A8X6WCR2_TRICX</name>
<dbReference type="Proteomes" id="UP000887159">
    <property type="component" value="Unassembled WGS sequence"/>
</dbReference>
<dbReference type="Gene3D" id="1.20.120.20">
    <property type="entry name" value="Apolipoprotein"/>
    <property type="match status" value="1"/>
</dbReference>
<comment type="caution">
    <text evidence="2">The sequence shown here is derived from an EMBL/GenBank/DDBJ whole genome shotgun (WGS) entry which is preliminary data.</text>
</comment>
<evidence type="ECO:0000313" key="3">
    <source>
        <dbReference type="Proteomes" id="UP000887159"/>
    </source>
</evidence>
<dbReference type="EMBL" id="BMAU01021403">
    <property type="protein sequence ID" value="GFY32618.1"/>
    <property type="molecule type" value="Genomic_DNA"/>
</dbReference>
<reference evidence="2" key="1">
    <citation type="submission" date="2020-08" db="EMBL/GenBank/DDBJ databases">
        <title>Multicomponent nature underlies the extraordinary mechanical properties of spider dragline silk.</title>
        <authorList>
            <person name="Kono N."/>
            <person name="Nakamura H."/>
            <person name="Mori M."/>
            <person name="Yoshida Y."/>
            <person name="Ohtoshi R."/>
            <person name="Malay A.D."/>
            <person name="Moran D.A.P."/>
            <person name="Tomita M."/>
            <person name="Numata K."/>
            <person name="Arakawa K."/>
        </authorList>
    </citation>
    <scope>NUCLEOTIDE SEQUENCE</scope>
</reference>
<feature type="coiled-coil region" evidence="1">
    <location>
        <begin position="323"/>
        <end position="400"/>
    </location>
</feature>
<proteinExistence type="predicted"/>
<evidence type="ECO:0000313" key="2">
    <source>
        <dbReference type="EMBL" id="GFY32618.1"/>
    </source>
</evidence>
<keyword evidence="3" id="KW-1185">Reference proteome</keyword>
<gene>
    <name evidence="2" type="primary">X975_17243</name>
    <name evidence="2" type="ORF">TNCV_673731</name>
</gene>
<keyword evidence="1" id="KW-0175">Coiled coil</keyword>
<dbReference type="AlphaFoldDB" id="A0A8X6WCR2"/>